<evidence type="ECO:0000313" key="1">
    <source>
        <dbReference type="EMBL" id="RGS43372.1"/>
    </source>
</evidence>
<gene>
    <name evidence="1" type="ORF">DWX94_04755</name>
</gene>
<proteinExistence type="predicted"/>
<protein>
    <submittedName>
        <fullName evidence="1">Uncharacterized protein</fullName>
    </submittedName>
</protein>
<dbReference type="AlphaFoldDB" id="A0A412ITF7"/>
<evidence type="ECO:0000313" key="2">
    <source>
        <dbReference type="Proteomes" id="UP000283295"/>
    </source>
</evidence>
<dbReference type="EMBL" id="QRVK01000007">
    <property type="protein sequence ID" value="RGS43372.1"/>
    <property type="molecule type" value="Genomic_DNA"/>
</dbReference>
<reference evidence="1 2" key="1">
    <citation type="submission" date="2018-08" db="EMBL/GenBank/DDBJ databases">
        <title>A genome reference for cultivated species of the human gut microbiota.</title>
        <authorList>
            <person name="Zou Y."/>
            <person name="Xue W."/>
            <person name="Luo G."/>
        </authorList>
    </citation>
    <scope>NUCLEOTIDE SEQUENCE [LARGE SCALE GENOMIC DNA]</scope>
    <source>
        <strain evidence="1 2">AF22-21</strain>
    </source>
</reference>
<sequence>MISGKVKKQINAAINELDMNLSNNYKDLAHKALKDLDILVNQLHDDGSLKEKDFQKLSLKVEDYKKRMAGYHH</sequence>
<name>A0A412ITF7_9FIRM</name>
<organism evidence="1 2">
    <name type="scientific">Coprococcus eutactus</name>
    <dbReference type="NCBI Taxonomy" id="33043"/>
    <lineage>
        <taxon>Bacteria</taxon>
        <taxon>Bacillati</taxon>
        <taxon>Bacillota</taxon>
        <taxon>Clostridia</taxon>
        <taxon>Lachnospirales</taxon>
        <taxon>Lachnospiraceae</taxon>
        <taxon>Coprococcus</taxon>
    </lineage>
</organism>
<dbReference type="Proteomes" id="UP000283295">
    <property type="component" value="Unassembled WGS sequence"/>
</dbReference>
<dbReference type="OrthoDB" id="2064521at2"/>
<comment type="caution">
    <text evidence="1">The sequence shown here is derived from an EMBL/GenBank/DDBJ whole genome shotgun (WGS) entry which is preliminary data.</text>
</comment>
<accession>A0A412ITF7</accession>